<reference evidence="4" key="1">
    <citation type="submission" date="2014-07" db="EMBL/GenBank/DDBJ databases">
        <authorList>
            <person name="Monot Marc"/>
        </authorList>
    </citation>
    <scope>NUCLEOTIDE SEQUENCE</scope>
    <source>
        <strain evidence="5">7032989</strain>
        <strain evidence="3">7032994</strain>
    </source>
</reference>
<evidence type="ECO:0000313" key="3">
    <source>
        <dbReference type="EMBL" id="CDS85996.1"/>
    </source>
</evidence>
<dbReference type="Pfam" id="PF03413">
    <property type="entry name" value="PepSY"/>
    <property type="match status" value="1"/>
</dbReference>
<dbReference type="PANTHER" id="PTHR30032:SF8">
    <property type="entry name" value="GERMINATION-SPECIFIC N-ACETYLMURAMOYL-L-ALANINE AMIDASE"/>
    <property type="match status" value="1"/>
</dbReference>
<keyword evidence="1" id="KW-0732">Signal</keyword>
<feature type="chain" id="PRO_5013440298" evidence="1">
    <location>
        <begin position="27"/>
        <end position="475"/>
    </location>
</feature>
<proteinExistence type="predicted"/>
<name>A0A069A6Z4_CLODI</name>
<dbReference type="EMBL" id="LK933183">
    <property type="protein sequence ID" value="CDT47277.1"/>
    <property type="molecule type" value="Genomic_DNA"/>
</dbReference>
<dbReference type="InterPro" id="IPR025711">
    <property type="entry name" value="PepSY"/>
</dbReference>
<dbReference type="Pfam" id="PF04122">
    <property type="entry name" value="CW_binding_2"/>
    <property type="match status" value="3"/>
</dbReference>
<accession>A0A069A6Z4</accession>
<evidence type="ECO:0000313" key="5">
    <source>
        <dbReference type="EMBL" id="CDT47277.1"/>
    </source>
</evidence>
<evidence type="ECO:0000256" key="1">
    <source>
        <dbReference type="SAM" id="SignalP"/>
    </source>
</evidence>
<gene>
    <name evidence="4" type="primary">cwp</name>
    <name evidence="5" type="ORF">BN1095_500001</name>
    <name evidence="4" type="ORF">BN1096_560140</name>
    <name evidence="3" type="ORF">BN1097_540142</name>
</gene>
<dbReference type="PROSITE" id="PS51257">
    <property type="entry name" value="PROKAR_LIPOPROTEIN"/>
    <property type="match status" value="1"/>
</dbReference>
<dbReference type="EMBL" id="LK932392">
    <property type="protein sequence ID" value="CDS85996.1"/>
    <property type="molecule type" value="Genomic_DNA"/>
</dbReference>
<organism evidence="4">
    <name type="scientific">Clostridioides difficile</name>
    <name type="common">Peptoclostridium difficile</name>
    <dbReference type="NCBI Taxonomy" id="1496"/>
    <lineage>
        <taxon>Bacteria</taxon>
        <taxon>Bacillati</taxon>
        <taxon>Bacillota</taxon>
        <taxon>Clostridia</taxon>
        <taxon>Peptostreptococcales</taxon>
        <taxon>Peptostreptococcaceae</taxon>
        <taxon>Clostridioides</taxon>
    </lineage>
</organism>
<dbReference type="AlphaFoldDB" id="A0A069A6Z4"/>
<evidence type="ECO:0000313" key="4">
    <source>
        <dbReference type="EMBL" id="CDS86442.1"/>
    </source>
</evidence>
<dbReference type="InterPro" id="IPR007253">
    <property type="entry name" value="Cell_wall-bd_2"/>
</dbReference>
<feature type="domain" description="PepSY" evidence="2">
    <location>
        <begin position="407"/>
        <end position="473"/>
    </location>
</feature>
<feature type="signal peptide" evidence="1">
    <location>
        <begin position="1"/>
        <end position="26"/>
    </location>
</feature>
<dbReference type="PANTHER" id="PTHR30032">
    <property type="entry name" value="N-ACETYLMURAMOYL-L-ALANINE AMIDASE-RELATED"/>
    <property type="match status" value="1"/>
</dbReference>
<dbReference type="RefSeq" id="WP_021366431.1">
    <property type="nucleotide sequence ID" value="NZ_BBYB01000172.1"/>
</dbReference>
<sequence>MKIKKLLTIGLSLSIFIASCPISANALDKIESIKGADKYETAGIIADKQNYTTAILINADSTMADGLSASGLAGAINAPILLTKKNNIPNATLKRLEKAKKVYIIGGENSIDKYTETVLKGKGIEIKRLQGSDRIKTSYNVAKEINSINKVNKVILTNAFKGEPDAMSVAPVAVRDKAAIVLTDGKSVPFNTTGVESYVIGGTSSMNDKIVKDTNSTRLGGTDRYDTNKKIINKFYSGVKEFYIASGTDLVYALVGSTVAKNNAIVLVDNDSNKSVLKSTIKLTAIGNLSDSILQQCLNVTKNIGDSNTGREYTVEDAANAVKKLLGVKKFYYEPNYSEDEDLIFLLDKNFDFSGKEYYVFAYIKQGAEGDLRYCVAKNDMSKVYTYDVNGNMKVCNPDDYKNKGSITEEQAKQIALKECAKRHKVSINNLVVDMIDFRDDIYSGNVYAVKINSKNSNGTFGWFFIDIETGKIYN</sequence>
<dbReference type="EMBL" id="LK932509">
    <property type="protein sequence ID" value="CDS86442.1"/>
    <property type="molecule type" value="Genomic_DNA"/>
</dbReference>
<protein>
    <submittedName>
        <fullName evidence="4">Putative cell surface protein</fullName>
    </submittedName>
</protein>
<evidence type="ECO:0000259" key="2">
    <source>
        <dbReference type="Pfam" id="PF03413"/>
    </source>
</evidence>
<dbReference type="Gene3D" id="3.40.50.12090">
    <property type="match status" value="2"/>
</dbReference>
<dbReference type="InterPro" id="IPR051922">
    <property type="entry name" value="Bact_Sporulation_Assoc"/>
</dbReference>